<evidence type="ECO:0000313" key="1">
    <source>
        <dbReference type="EMBL" id="MBF9133143.1"/>
    </source>
</evidence>
<dbReference type="Gene3D" id="3.40.190.10">
    <property type="entry name" value="Periplasmic binding protein-like II"/>
    <property type="match status" value="2"/>
</dbReference>
<comment type="caution">
    <text evidence="1">The sequence shown here is derived from an EMBL/GenBank/DDBJ whole genome shotgun (WGS) entry which is preliminary data.</text>
</comment>
<name>A0ABS0H3V1_9ACTN</name>
<gene>
    <name evidence="1" type="ORF">I0C86_29900</name>
</gene>
<dbReference type="PROSITE" id="PS51257">
    <property type="entry name" value="PROKAR_LIPOPROTEIN"/>
    <property type="match status" value="1"/>
</dbReference>
<dbReference type="SUPFAM" id="SSF53850">
    <property type="entry name" value="Periplasmic binding protein-like II"/>
    <property type="match status" value="1"/>
</dbReference>
<evidence type="ECO:0000313" key="2">
    <source>
        <dbReference type="Proteomes" id="UP000638560"/>
    </source>
</evidence>
<sequence length="550" mass="61888">MHQLTRRQLLAAAGGAATLVLVGCGSGDENGDQNLDGKRVGAMDDYGVGDQFKAAEALTFSIAILDNPGYPYKADWPFFQELSKRTNIKFDATVIPLSDYNQKRSVMVAAGNAPWIIPKTYHPSEEEYIAGGAVLPVSDYVHLMPHFQDKVKKWNLQPDIDAALKQADGKYYLLPGLHEDAWLDYSLAMRTDILAQLNLQVPTTWDELTTVLRAMKQAHPDVYPLSDRWSTTPEGPGANNLLAHMSDAYDTRAGWDWRAYHWDPGASKFVFPGAMDNYRQILQYLNTLVSEKLMDPESFTQQDDLAKQKFGTGKSFVISTNAQELINSYRKDLTARLPGAKVEKITRLMGPMGATKRQTRLESGVMISKKALDSKNFVAMMQFVDWLWYSDEGQTLAKWGIKDQTFTGSAEEGTLKLASDVDWAGLNPSGSKKLNVDYGYLNGVFAYGGSTKFLNSQFTEEEKKFQEAMAQRKLRPEDPAHPLTPEEREQTTLWATALKDHVNQQSLRFILGQRPLSDWNAYVSELKGKNMDQLIEVHNKAYERFKKEHG</sequence>
<dbReference type="Proteomes" id="UP000638560">
    <property type="component" value="Unassembled WGS sequence"/>
</dbReference>
<dbReference type="PANTHER" id="PTHR43649:SF12">
    <property type="entry name" value="DIACETYLCHITOBIOSE BINDING PROTEIN DASA"/>
    <property type="match status" value="1"/>
</dbReference>
<dbReference type="EMBL" id="JADPUN010000260">
    <property type="protein sequence ID" value="MBF9133143.1"/>
    <property type="molecule type" value="Genomic_DNA"/>
</dbReference>
<dbReference type="CDD" id="cd13583">
    <property type="entry name" value="PBP2_AlgQ_like_4"/>
    <property type="match status" value="1"/>
</dbReference>
<organism evidence="1 2">
    <name type="scientific">Plantactinospora alkalitolerans</name>
    <dbReference type="NCBI Taxonomy" id="2789879"/>
    <lineage>
        <taxon>Bacteria</taxon>
        <taxon>Bacillati</taxon>
        <taxon>Actinomycetota</taxon>
        <taxon>Actinomycetes</taxon>
        <taxon>Micromonosporales</taxon>
        <taxon>Micromonosporaceae</taxon>
        <taxon>Plantactinospora</taxon>
    </lineage>
</organism>
<dbReference type="Pfam" id="PF13416">
    <property type="entry name" value="SBP_bac_8"/>
    <property type="match status" value="1"/>
</dbReference>
<dbReference type="PANTHER" id="PTHR43649">
    <property type="entry name" value="ARABINOSE-BINDING PROTEIN-RELATED"/>
    <property type="match status" value="1"/>
</dbReference>
<dbReference type="InterPro" id="IPR050490">
    <property type="entry name" value="Bact_solute-bd_prot1"/>
</dbReference>
<protein>
    <submittedName>
        <fullName evidence="1">Extracellular solute-binding protein</fullName>
    </submittedName>
</protein>
<proteinExistence type="predicted"/>
<reference evidence="1 2" key="1">
    <citation type="submission" date="2020-11" db="EMBL/GenBank/DDBJ databases">
        <title>A novel isolate from a Black sea contaminated sediment with potential to produce alkanes: Plantactinospora alkalitolerans sp. nov.</title>
        <authorList>
            <person name="Carro L."/>
            <person name="Veyisoglu A."/>
            <person name="Guven K."/>
            <person name="Schumann P."/>
            <person name="Klenk H.-P."/>
            <person name="Sahin N."/>
        </authorList>
    </citation>
    <scope>NUCLEOTIDE SEQUENCE [LARGE SCALE GENOMIC DNA]</scope>
    <source>
        <strain evidence="1 2">S1510</strain>
    </source>
</reference>
<dbReference type="InterPro" id="IPR006059">
    <property type="entry name" value="SBP"/>
</dbReference>
<keyword evidence="2" id="KW-1185">Reference proteome</keyword>
<accession>A0ABS0H3V1</accession>
<dbReference type="RefSeq" id="WP_196204657.1">
    <property type="nucleotide sequence ID" value="NZ_JADPUN010000260.1"/>
</dbReference>